<evidence type="ECO:0000259" key="4">
    <source>
        <dbReference type="Pfam" id="PF07804"/>
    </source>
</evidence>
<proteinExistence type="inferred from homology"/>
<dbReference type="InterPro" id="IPR052028">
    <property type="entry name" value="HipA_Ser/Thr_kinase"/>
</dbReference>
<sequence length="418" mass="45637">MTGALRTIDPVELIHVEMEVGGTLRPVGDIARRNRTLYFAYDPAFRALGLELSPFRLRPGLDLYEGPRDLFDGLHGVFNDSLPDGWGRLLLDRKLREGGILPGSLTPLDRLAMVGSRGMGALRYRPEHPQRLAMTKPDVDLDELADSARLVLEDDADVVIDHLLALGGSSSGARPKALVGRSADGKRLVHGVDDLPPGFDHWIVKFRSREDPVDIGAIEQAYALMAREAGIDMPETTLFPSARGPGYFGVRRFDRDGNRRIHMLTACGLLHADHRIPSIGYDDLLKATRFLTRREADVDSLFARMVFNVLAHNRDDHTKNHSFLMAEDGAWSVAPAYDVTFSAGPGGYHALMVGGDVRDPGIAEIKGVAAAANIRSSVVRDCIDRTRAALARWPAFAAARGVSRAMLGRIAATIGPGR</sequence>
<dbReference type="Gene3D" id="1.10.1070.20">
    <property type="match status" value="1"/>
</dbReference>
<dbReference type="Proteomes" id="UP000652760">
    <property type="component" value="Unassembled WGS sequence"/>
</dbReference>
<dbReference type="PANTHER" id="PTHR37419:SF8">
    <property type="entry name" value="TOXIN YJJJ"/>
    <property type="match status" value="1"/>
</dbReference>
<dbReference type="InterPro" id="IPR017508">
    <property type="entry name" value="HipA_N1"/>
</dbReference>
<evidence type="ECO:0000256" key="3">
    <source>
        <dbReference type="ARBA" id="ARBA00022777"/>
    </source>
</evidence>
<feature type="domain" description="HipA-like C-terminal" evidence="4">
    <location>
        <begin position="169"/>
        <end position="393"/>
    </location>
</feature>
<dbReference type="InterPro" id="IPR012893">
    <property type="entry name" value="HipA-like_C"/>
</dbReference>
<dbReference type="Pfam" id="PF13657">
    <property type="entry name" value="Couple_hipA"/>
    <property type="match status" value="1"/>
</dbReference>
<dbReference type="EMBL" id="JAENHM010000002">
    <property type="protein sequence ID" value="MBK1835862.1"/>
    <property type="molecule type" value="Genomic_DNA"/>
</dbReference>
<dbReference type="Pfam" id="PF07804">
    <property type="entry name" value="HipA_C"/>
    <property type="match status" value="1"/>
</dbReference>
<keyword evidence="7" id="KW-1185">Reference proteome</keyword>
<keyword evidence="2" id="KW-0808">Transferase</keyword>
<protein>
    <submittedName>
        <fullName evidence="6">Type II toxin-antitoxin system HipA family toxin</fullName>
    </submittedName>
</protein>
<dbReference type="PANTHER" id="PTHR37419">
    <property type="entry name" value="SERINE/THREONINE-PROTEIN KINASE TOXIN HIPA"/>
    <property type="match status" value="1"/>
</dbReference>
<accession>A0ABS1EXM1</accession>
<evidence type="ECO:0000256" key="1">
    <source>
        <dbReference type="ARBA" id="ARBA00010164"/>
    </source>
</evidence>
<evidence type="ECO:0000259" key="5">
    <source>
        <dbReference type="Pfam" id="PF13657"/>
    </source>
</evidence>
<reference evidence="7" key="1">
    <citation type="submission" date="2021-01" db="EMBL/GenBank/DDBJ databases">
        <title>Genome public.</title>
        <authorList>
            <person name="Liu C."/>
            <person name="Sun Q."/>
        </authorList>
    </citation>
    <scope>NUCLEOTIDE SEQUENCE [LARGE SCALE GENOMIC DNA]</scope>
    <source>
        <strain evidence="7">YIM B02556</strain>
    </source>
</reference>
<evidence type="ECO:0000313" key="7">
    <source>
        <dbReference type="Proteomes" id="UP000652760"/>
    </source>
</evidence>
<evidence type="ECO:0000313" key="6">
    <source>
        <dbReference type="EMBL" id="MBK1835862.1"/>
    </source>
</evidence>
<dbReference type="RefSeq" id="WP_200190083.1">
    <property type="nucleotide sequence ID" value="NZ_JAENHM010000002.1"/>
</dbReference>
<evidence type="ECO:0000256" key="2">
    <source>
        <dbReference type="ARBA" id="ARBA00022679"/>
    </source>
</evidence>
<comment type="caution">
    <text evidence="6">The sequence shown here is derived from an EMBL/GenBank/DDBJ whole genome shotgun (WGS) entry which is preliminary data.</text>
</comment>
<comment type="similarity">
    <text evidence="1">Belongs to the HipA Ser/Thr kinase family.</text>
</comment>
<feature type="domain" description="HipA N-terminal subdomain 1" evidence="5">
    <location>
        <begin position="25"/>
        <end position="124"/>
    </location>
</feature>
<organism evidence="6 7">
    <name type="scientific">Azospirillum endophyticum</name>
    <dbReference type="NCBI Taxonomy" id="2800326"/>
    <lineage>
        <taxon>Bacteria</taxon>
        <taxon>Pseudomonadati</taxon>
        <taxon>Pseudomonadota</taxon>
        <taxon>Alphaproteobacteria</taxon>
        <taxon>Rhodospirillales</taxon>
        <taxon>Azospirillaceae</taxon>
        <taxon>Azospirillum</taxon>
    </lineage>
</organism>
<keyword evidence="3" id="KW-0418">Kinase</keyword>
<gene>
    <name evidence="6" type="ORF">JHL17_00410</name>
</gene>
<name>A0ABS1EXM1_9PROT</name>